<accession>A0A8S5LAL9</accession>
<proteinExistence type="predicted"/>
<protein>
    <submittedName>
        <fullName evidence="1">Uncharacterized protein</fullName>
    </submittedName>
</protein>
<evidence type="ECO:0000313" key="1">
    <source>
        <dbReference type="EMBL" id="DAD67052.1"/>
    </source>
</evidence>
<sequence length="30" mass="3549">MLTVVLVRDDREGIVNIYHLKFRISFSNVN</sequence>
<dbReference type="EMBL" id="BK014667">
    <property type="protein sequence ID" value="DAD67052.1"/>
    <property type="molecule type" value="Genomic_DNA"/>
</dbReference>
<reference evidence="1" key="1">
    <citation type="journal article" date="2021" name="Proc. Natl. Acad. Sci. U.S.A.">
        <title>A Catalog of Tens of Thousands of Viruses from Human Metagenomes Reveals Hidden Associations with Chronic Diseases.</title>
        <authorList>
            <person name="Tisza M.J."/>
            <person name="Buck C.B."/>
        </authorList>
    </citation>
    <scope>NUCLEOTIDE SEQUENCE</scope>
    <source>
        <strain evidence="1">CtBev14</strain>
    </source>
</reference>
<organism evidence="1">
    <name type="scientific">Podoviridae sp. ctBev14</name>
    <dbReference type="NCBI Taxonomy" id="2823556"/>
    <lineage>
        <taxon>Viruses</taxon>
        <taxon>Duplodnaviria</taxon>
        <taxon>Heunggongvirae</taxon>
        <taxon>Uroviricota</taxon>
        <taxon>Caudoviricetes</taxon>
    </lineage>
</organism>
<name>A0A8S5LAL9_9CAUD</name>